<proteinExistence type="predicted"/>
<feature type="region of interest" description="Disordered" evidence="1">
    <location>
        <begin position="1"/>
        <end position="32"/>
    </location>
</feature>
<organism evidence="3 4">
    <name type="scientific">Candidatus Enterococcus mangumiae</name>
    <dbReference type="NCBI Taxonomy" id="2230878"/>
    <lineage>
        <taxon>Bacteria</taxon>
        <taxon>Bacillati</taxon>
        <taxon>Bacillota</taxon>
        <taxon>Bacilli</taxon>
        <taxon>Lactobacillales</taxon>
        <taxon>Enterococcaceae</taxon>
        <taxon>Enterococcus</taxon>
    </lineage>
</organism>
<evidence type="ECO:0000256" key="1">
    <source>
        <dbReference type="SAM" id="MobiDB-lite"/>
    </source>
</evidence>
<dbReference type="EMBL" id="CP147250">
    <property type="protein sequence ID" value="WYJ79046.1"/>
    <property type="molecule type" value="Genomic_DNA"/>
</dbReference>
<accession>A0ABZ2SUZ5</accession>
<protein>
    <submittedName>
        <fullName evidence="3">Uncharacterized protein</fullName>
    </submittedName>
</protein>
<dbReference type="EMBL" id="CP147250">
    <property type="protein sequence ID" value="WYJ79561.1"/>
    <property type="molecule type" value="Genomic_DNA"/>
</dbReference>
<dbReference type="Proteomes" id="UP000664360">
    <property type="component" value="Chromosome"/>
</dbReference>
<keyword evidence="4" id="KW-1185">Reference proteome</keyword>
<evidence type="ECO:0000313" key="2">
    <source>
        <dbReference type="EMBL" id="WYJ79046.1"/>
    </source>
</evidence>
<reference evidence="3 4" key="1">
    <citation type="submission" date="2021-03" db="EMBL/GenBank/DDBJ databases">
        <authorList>
            <person name="Gilmore M.S."/>
            <person name="Schwartzman J."/>
            <person name="Van Tyne D."/>
            <person name="Martin M."/>
            <person name="Earl A.M."/>
            <person name="Manson A.L."/>
            <person name="Straub T."/>
            <person name="Salamzade R."/>
            <person name="Saavedra J."/>
            <person name="Lebreton F."/>
            <person name="Prichula J."/>
            <person name="Schaufler K."/>
            <person name="Gaca A."/>
            <person name="Sgardioli B."/>
            <person name="Wagenaar J."/>
            <person name="Strong T."/>
        </authorList>
    </citation>
    <scope>NUCLEOTIDE SEQUENCE</scope>
    <source>
        <strain evidence="3 4">DIV1094</strain>
    </source>
</reference>
<gene>
    <name evidence="2" type="ORF">DOK79_000553</name>
    <name evidence="3" type="ORF">DOK79_001101</name>
</gene>
<sequence>MNNELSTLDEYLTNPDWGKPTINEVEDEVDED</sequence>
<reference evidence="3 4" key="2">
    <citation type="submission" date="2024-03" db="EMBL/GenBank/DDBJ databases">
        <title>The Genome Sequence of Enterococcus sp. DIV1094.</title>
        <authorList>
            <consortium name="The Broad Institute Genomics Platform"/>
            <consortium name="The Broad Institute Microbial Omics Core"/>
            <consortium name="The Broad Institute Genomic Center for Infectious Diseases"/>
            <person name="Earl A."/>
            <person name="Manson A."/>
            <person name="Gilmore M."/>
            <person name="Schwartman J."/>
            <person name="Shea T."/>
            <person name="Abouelleil A."/>
            <person name="Cao P."/>
            <person name="Chapman S."/>
            <person name="Cusick C."/>
            <person name="Young S."/>
            <person name="Neafsey D."/>
            <person name="Nusbaum C."/>
            <person name="Birren B."/>
        </authorList>
    </citation>
    <scope>NUCLEOTIDE SEQUENCE [LARGE SCALE GENOMIC DNA]</scope>
    <source>
        <strain evidence="3 4">DIV1094</strain>
    </source>
</reference>
<evidence type="ECO:0000313" key="4">
    <source>
        <dbReference type="Proteomes" id="UP000664360"/>
    </source>
</evidence>
<evidence type="ECO:0000313" key="3">
    <source>
        <dbReference type="EMBL" id="WYJ79561.1"/>
    </source>
</evidence>
<name>A0ABZ2SUZ5_9ENTE</name>